<protein>
    <recommendedName>
        <fullName evidence="5">Transcriptional regulator</fullName>
    </recommendedName>
</protein>
<feature type="domain" description="PF0610-like rubredoxin-like zinc beta-ribbon C-terminal" evidence="2">
    <location>
        <begin position="55"/>
        <end position="92"/>
    </location>
</feature>
<dbReference type="PANTHER" id="PTHR40663:SF2">
    <property type="entry name" value="TRANSCRIPTIONAL REGULATOR"/>
    <property type="match status" value="1"/>
</dbReference>
<dbReference type="RefSeq" id="WP_181550503.1">
    <property type="nucleotide sequence ID" value="NZ_JACDUS010000002.1"/>
</dbReference>
<dbReference type="InterPro" id="IPR057022">
    <property type="entry name" value="PF0610-like_Zn_ribbon_C"/>
</dbReference>
<keyword evidence="4" id="KW-1185">Reference proteome</keyword>
<comment type="caution">
    <text evidence="3">The sequence shown here is derived from an EMBL/GenBank/DDBJ whole genome shotgun (WGS) entry which is preliminary data.</text>
</comment>
<proteinExistence type="predicted"/>
<dbReference type="SUPFAM" id="SSF46785">
    <property type="entry name" value="Winged helix' DNA-binding domain"/>
    <property type="match status" value="1"/>
</dbReference>
<dbReference type="Proteomes" id="UP000525298">
    <property type="component" value="Unassembled WGS sequence"/>
</dbReference>
<accession>A0A7W0HK43</accession>
<sequence>MTTIRQQIIAILEQGLCDARDLSQELGISEKEVYAHLPHVGKSVASQGKKLHIQPARCLACGFVFGSRKRVTRPGRCPECKNQRIQSPRFEVR</sequence>
<dbReference type="InterPro" id="IPR049159">
    <property type="entry name" value="PF0610-like_wHTH_N"/>
</dbReference>
<gene>
    <name evidence="3" type="ORF">HNR65_001168</name>
</gene>
<organism evidence="3 4">
    <name type="scientific">Desulfosalsimonas propionicica</name>
    <dbReference type="NCBI Taxonomy" id="332175"/>
    <lineage>
        <taxon>Bacteria</taxon>
        <taxon>Pseudomonadati</taxon>
        <taxon>Thermodesulfobacteriota</taxon>
        <taxon>Desulfobacteria</taxon>
        <taxon>Desulfobacterales</taxon>
        <taxon>Desulfosalsimonadaceae</taxon>
        <taxon>Desulfosalsimonas</taxon>
    </lineage>
</organism>
<dbReference type="InterPro" id="IPR038767">
    <property type="entry name" value="PF0610-like"/>
</dbReference>
<dbReference type="AlphaFoldDB" id="A0A7W0HK43"/>
<dbReference type="InterPro" id="IPR036390">
    <property type="entry name" value="WH_DNA-bd_sf"/>
</dbReference>
<evidence type="ECO:0008006" key="5">
    <source>
        <dbReference type="Google" id="ProtNLM"/>
    </source>
</evidence>
<dbReference type="Pfam" id="PF23470">
    <property type="entry name" value="Zn_ribbon_PF0610"/>
    <property type="match status" value="1"/>
</dbReference>
<dbReference type="Pfam" id="PF21476">
    <property type="entry name" value="PF0610-like_N"/>
    <property type="match status" value="1"/>
</dbReference>
<name>A0A7W0HK43_9BACT</name>
<evidence type="ECO:0000313" key="3">
    <source>
        <dbReference type="EMBL" id="MBA2880850.1"/>
    </source>
</evidence>
<reference evidence="3 4" key="1">
    <citation type="submission" date="2020-07" db="EMBL/GenBank/DDBJ databases">
        <title>Genomic Encyclopedia of Type Strains, Phase IV (KMG-IV): sequencing the most valuable type-strain genomes for metagenomic binning, comparative biology and taxonomic classification.</title>
        <authorList>
            <person name="Goeker M."/>
        </authorList>
    </citation>
    <scope>NUCLEOTIDE SEQUENCE [LARGE SCALE GENOMIC DNA]</scope>
    <source>
        <strain evidence="3 4">DSM 17721</strain>
    </source>
</reference>
<dbReference type="PANTHER" id="PTHR40663">
    <property type="match status" value="1"/>
</dbReference>
<evidence type="ECO:0000259" key="2">
    <source>
        <dbReference type="Pfam" id="PF23470"/>
    </source>
</evidence>
<evidence type="ECO:0000313" key="4">
    <source>
        <dbReference type="Proteomes" id="UP000525298"/>
    </source>
</evidence>
<evidence type="ECO:0000259" key="1">
    <source>
        <dbReference type="Pfam" id="PF21476"/>
    </source>
</evidence>
<feature type="domain" description="PF0610-like winged HTH N-terminal" evidence="1">
    <location>
        <begin position="3"/>
        <end position="51"/>
    </location>
</feature>
<dbReference type="EMBL" id="JACDUS010000002">
    <property type="protein sequence ID" value="MBA2880850.1"/>
    <property type="molecule type" value="Genomic_DNA"/>
</dbReference>